<dbReference type="FunFam" id="3.30.470.20:FF:000015">
    <property type="entry name" value="Phosphoribosylaminoimidazole-succinocarboxamide synthase"/>
    <property type="match status" value="1"/>
</dbReference>
<accession>A0A178IGJ0</accession>
<evidence type="ECO:0000256" key="3">
    <source>
        <dbReference type="ARBA" id="ARBA00022598"/>
    </source>
</evidence>
<evidence type="ECO:0000256" key="8">
    <source>
        <dbReference type="HAMAP-Rule" id="MF_00137"/>
    </source>
</evidence>
<evidence type="ECO:0000259" key="9">
    <source>
        <dbReference type="Pfam" id="PF01259"/>
    </source>
</evidence>
<keyword evidence="3 8" id="KW-0436">Ligase</keyword>
<keyword evidence="11" id="KW-1185">Reference proteome</keyword>
<evidence type="ECO:0000256" key="1">
    <source>
        <dbReference type="ARBA" id="ARBA00004672"/>
    </source>
</evidence>
<dbReference type="SUPFAM" id="SSF56104">
    <property type="entry name" value="SAICAR synthase-like"/>
    <property type="match status" value="1"/>
</dbReference>
<keyword evidence="6 8" id="KW-0067">ATP-binding</keyword>
<proteinExistence type="inferred from homology"/>
<dbReference type="InterPro" id="IPR001636">
    <property type="entry name" value="SAICAR_synth"/>
</dbReference>
<keyword evidence="4 8" id="KW-0547">Nucleotide-binding</keyword>
<dbReference type="CDD" id="cd01414">
    <property type="entry name" value="SAICAR_synt_Sc"/>
    <property type="match status" value="1"/>
</dbReference>
<evidence type="ECO:0000256" key="7">
    <source>
        <dbReference type="ARBA" id="ARBA00048475"/>
    </source>
</evidence>
<evidence type="ECO:0000256" key="6">
    <source>
        <dbReference type="ARBA" id="ARBA00022840"/>
    </source>
</evidence>
<dbReference type="UniPathway" id="UPA00074">
    <property type="reaction ID" value="UER00131"/>
</dbReference>
<name>A0A178IGJ0_9BACT</name>
<dbReference type="PANTHER" id="PTHR43700:SF1">
    <property type="entry name" value="PHOSPHORIBOSYLAMINOIMIDAZOLE-SUCCINOCARBOXAMIDE SYNTHASE"/>
    <property type="match status" value="1"/>
</dbReference>
<evidence type="ECO:0000256" key="4">
    <source>
        <dbReference type="ARBA" id="ARBA00022741"/>
    </source>
</evidence>
<dbReference type="Pfam" id="PF01259">
    <property type="entry name" value="SAICAR_synt"/>
    <property type="match status" value="1"/>
</dbReference>
<keyword evidence="5 8" id="KW-0658">Purine biosynthesis</keyword>
<organism evidence="10 11">
    <name type="scientific">Termitidicoccus mucosus</name>
    <dbReference type="NCBI Taxonomy" id="1184151"/>
    <lineage>
        <taxon>Bacteria</taxon>
        <taxon>Pseudomonadati</taxon>
        <taxon>Verrucomicrobiota</taxon>
        <taxon>Opitutia</taxon>
        <taxon>Opitutales</taxon>
        <taxon>Opitutaceae</taxon>
        <taxon>Termitidicoccus</taxon>
    </lineage>
</organism>
<evidence type="ECO:0000313" key="10">
    <source>
        <dbReference type="EMBL" id="OAM89132.1"/>
    </source>
</evidence>
<dbReference type="Proteomes" id="UP000078486">
    <property type="component" value="Unassembled WGS sequence"/>
</dbReference>
<dbReference type="HAMAP" id="MF_00137">
    <property type="entry name" value="SAICAR_synth"/>
    <property type="match status" value="1"/>
</dbReference>
<protein>
    <recommendedName>
        <fullName evidence="8">Phosphoribosylaminoimidazole-succinocarboxamide synthase</fullName>
        <ecNumber evidence="8">6.3.2.6</ecNumber>
    </recommendedName>
    <alternativeName>
        <fullName evidence="8">SAICAR synthetase</fullName>
    </alternativeName>
</protein>
<dbReference type="RefSeq" id="WP_068771171.1">
    <property type="nucleotide sequence ID" value="NZ_CP109796.1"/>
</dbReference>
<dbReference type="GO" id="GO:0006189">
    <property type="term" value="P:'de novo' IMP biosynthetic process"/>
    <property type="evidence" value="ECO:0007669"/>
    <property type="project" value="UniProtKB-UniRule"/>
</dbReference>
<dbReference type="Gene3D" id="3.30.200.20">
    <property type="entry name" value="Phosphorylase Kinase, domain 1"/>
    <property type="match status" value="1"/>
</dbReference>
<gene>
    <name evidence="8" type="primary">purC</name>
    <name evidence="10" type="ORF">AW736_14735</name>
</gene>
<dbReference type="PROSITE" id="PS01058">
    <property type="entry name" value="SAICAR_SYNTHETASE_2"/>
    <property type="match status" value="1"/>
</dbReference>
<dbReference type="EC" id="6.3.2.6" evidence="8"/>
<dbReference type="GO" id="GO:0005524">
    <property type="term" value="F:ATP binding"/>
    <property type="evidence" value="ECO:0007669"/>
    <property type="project" value="UniProtKB-KW"/>
</dbReference>
<dbReference type="InterPro" id="IPR028923">
    <property type="entry name" value="SAICAR_synt/ADE2_N"/>
</dbReference>
<comment type="caution">
    <text evidence="10">The sequence shown here is derived from an EMBL/GenBank/DDBJ whole genome shotgun (WGS) entry which is preliminary data.</text>
</comment>
<evidence type="ECO:0000256" key="5">
    <source>
        <dbReference type="ARBA" id="ARBA00022755"/>
    </source>
</evidence>
<feature type="domain" description="SAICAR synthetase/ADE2 N-terminal" evidence="9">
    <location>
        <begin position="26"/>
        <end position="279"/>
    </location>
</feature>
<dbReference type="EMBL" id="LRRQ01000104">
    <property type="protein sequence ID" value="OAM89132.1"/>
    <property type="molecule type" value="Genomic_DNA"/>
</dbReference>
<comment type="similarity">
    <text evidence="2 8">Belongs to the SAICAR synthetase family.</text>
</comment>
<comment type="catalytic activity">
    <reaction evidence="7 8">
        <text>5-amino-1-(5-phospho-D-ribosyl)imidazole-4-carboxylate + L-aspartate + ATP = (2S)-2-[5-amino-1-(5-phospho-beta-D-ribosyl)imidazole-4-carboxamido]succinate + ADP + phosphate + 2 H(+)</text>
        <dbReference type="Rhea" id="RHEA:22628"/>
        <dbReference type="ChEBI" id="CHEBI:15378"/>
        <dbReference type="ChEBI" id="CHEBI:29991"/>
        <dbReference type="ChEBI" id="CHEBI:30616"/>
        <dbReference type="ChEBI" id="CHEBI:43474"/>
        <dbReference type="ChEBI" id="CHEBI:58443"/>
        <dbReference type="ChEBI" id="CHEBI:77657"/>
        <dbReference type="ChEBI" id="CHEBI:456216"/>
        <dbReference type="EC" id="6.3.2.6"/>
    </reaction>
</comment>
<dbReference type="NCBIfam" id="TIGR00081">
    <property type="entry name" value="purC"/>
    <property type="match status" value="1"/>
</dbReference>
<comment type="pathway">
    <text evidence="1 8">Purine metabolism; IMP biosynthesis via de novo pathway; 5-amino-1-(5-phospho-D-ribosyl)imidazole-4-carboxamide from 5-amino-1-(5-phospho-D-ribosyl)imidazole-4-carboxylate: step 1/2.</text>
</comment>
<dbReference type="GO" id="GO:0005737">
    <property type="term" value="C:cytoplasm"/>
    <property type="evidence" value="ECO:0007669"/>
    <property type="project" value="TreeGrafter"/>
</dbReference>
<dbReference type="NCBIfam" id="NF010568">
    <property type="entry name" value="PRK13961.1"/>
    <property type="match status" value="1"/>
</dbReference>
<dbReference type="AlphaFoldDB" id="A0A178IGJ0"/>
<dbReference type="PANTHER" id="PTHR43700">
    <property type="entry name" value="PHOSPHORIBOSYLAMINOIMIDAZOLE-SUCCINOCARBOXAMIDE SYNTHASE"/>
    <property type="match status" value="1"/>
</dbReference>
<evidence type="ECO:0000313" key="11">
    <source>
        <dbReference type="Proteomes" id="UP000078486"/>
    </source>
</evidence>
<dbReference type="Gene3D" id="3.30.470.20">
    <property type="entry name" value="ATP-grasp fold, B domain"/>
    <property type="match status" value="1"/>
</dbReference>
<evidence type="ECO:0000256" key="2">
    <source>
        <dbReference type="ARBA" id="ARBA00010190"/>
    </source>
</evidence>
<dbReference type="GO" id="GO:0004639">
    <property type="term" value="F:phosphoribosylaminoimidazolesuccinocarboxamide synthase activity"/>
    <property type="evidence" value="ECO:0007669"/>
    <property type="project" value="UniProtKB-UniRule"/>
</dbReference>
<reference evidence="10 11" key="1">
    <citation type="submission" date="2016-01" db="EMBL/GenBank/DDBJ databases">
        <title>High potential of lignocellulose degradation of a new Verrucomicrobia species.</title>
        <authorList>
            <person name="Wang Y."/>
            <person name="Shi Y."/>
            <person name="Qiu Z."/>
            <person name="Liu S."/>
            <person name="Yang H."/>
        </authorList>
    </citation>
    <scope>NUCLEOTIDE SEQUENCE [LARGE SCALE GENOMIC DNA]</scope>
    <source>
        <strain evidence="10 11">TSB47</strain>
    </source>
</reference>
<dbReference type="OrthoDB" id="9801549at2"/>
<dbReference type="STRING" id="1184151.AW736_14735"/>
<dbReference type="InterPro" id="IPR018236">
    <property type="entry name" value="SAICAR_synthetase_CS"/>
</dbReference>
<sequence length="305" mass="32805">MTYADIAAALPAKAVTSIDGLPFPKIASGKVREIFDLGDALLIAATDRLSAFDVILPDGIPGKGIILTQISNWWFAQTASAGIIPNHLLPDQPGEFARRGIADRDLRLRSMIVRKLKPLTIECVVRGYLVGSGWSSYQKTGEVCGIRLPAGLRQADRLPAPIFTPTTKAEKGAHDEPINDAQGAAAVGAALYEKAKSASLALYSLGHDRAAAAGMILADTKFEFGTDPAGNLVLIDEILTPDSSRYWPADRYAPNQSPPSYDKQFVRDHLLAIKWNQQPPAPALPAEVIRGTQEKYLAALKNLIG</sequence>